<evidence type="ECO:0000313" key="3">
    <source>
        <dbReference type="EMBL" id="MEX0426176.1"/>
    </source>
</evidence>
<feature type="transmembrane region" description="Helical" evidence="2">
    <location>
        <begin position="6"/>
        <end position="32"/>
    </location>
</feature>
<comment type="caution">
    <text evidence="3">The sequence shown here is derived from an EMBL/GenBank/DDBJ whole genome shotgun (WGS) entry which is preliminary data.</text>
</comment>
<keyword evidence="2" id="KW-0812">Transmembrane</keyword>
<sequence length="75" mass="8252">MSSTGYLIWFLAQAVVTVAIMVVCIAGANGVFTKETRARRHRLAEERRAEQARVSVPRQRSASPAPAPTRSDTPR</sequence>
<proteinExistence type="predicted"/>
<evidence type="ECO:0000256" key="2">
    <source>
        <dbReference type="SAM" id="Phobius"/>
    </source>
</evidence>
<feature type="compositionally biased region" description="Low complexity" evidence="1">
    <location>
        <begin position="57"/>
        <end position="75"/>
    </location>
</feature>
<organism evidence="3 4">
    <name type="scientific">Nocardioides eburneus</name>
    <dbReference type="NCBI Taxonomy" id="3231482"/>
    <lineage>
        <taxon>Bacteria</taxon>
        <taxon>Bacillati</taxon>
        <taxon>Actinomycetota</taxon>
        <taxon>Actinomycetes</taxon>
        <taxon>Propionibacteriales</taxon>
        <taxon>Nocardioidaceae</taxon>
        <taxon>Nocardioides</taxon>
    </lineage>
</organism>
<gene>
    <name evidence="3" type="ORF">AB3X52_00995</name>
</gene>
<feature type="region of interest" description="Disordered" evidence="1">
    <location>
        <begin position="42"/>
        <end position="75"/>
    </location>
</feature>
<keyword evidence="2" id="KW-1133">Transmembrane helix</keyword>
<accession>A0ABV3STB3</accession>
<name>A0ABV3STB3_9ACTN</name>
<protein>
    <submittedName>
        <fullName evidence="3">Uncharacterized protein</fullName>
    </submittedName>
</protein>
<keyword evidence="2" id="KW-0472">Membrane</keyword>
<reference evidence="3 4" key="1">
    <citation type="submission" date="2024-07" db="EMBL/GenBank/DDBJ databases">
        <authorList>
            <person name="Lee S."/>
            <person name="Kang M."/>
        </authorList>
    </citation>
    <scope>NUCLEOTIDE SEQUENCE [LARGE SCALE GENOMIC DNA]</scope>
    <source>
        <strain evidence="3 4">DS6</strain>
    </source>
</reference>
<keyword evidence="4" id="KW-1185">Reference proteome</keyword>
<evidence type="ECO:0000256" key="1">
    <source>
        <dbReference type="SAM" id="MobiDB-lite"/>
    </source>
</evidence>
<dbReference type="Proteomes" id="UP001556631">
    <property type="component" value="Unassembled WGS sequence"/>
</dbReference>
<dbReference type="RefSeq" id="WP_367990832.1">
    <property type="nucleotide sequence ID" value="NZ_JBFPJR010000001.1"/>
</dbReference>
<dbReference type="EMBL" id="JBFPJR010000001">
    <property type="protein sequence ID" value="MEX0426176.1"/>
    <property type="molecule type" value="Genomic_DNA"/>
</dbReference>
<evidence type="ECO:0000313" key="4">
    <source>
        <dbReference type="Proteomes" id="UP001556631"/>
    </source>
</evidence>